<protein>
    <recommendedName>
        <fullName evidence="4">DUF3997 domain-containing protein</fullName>
    </recommendedName>
</protein>
<evidence type="ECO:0000313" key="2">
    <source>
        <dbReference type="EMBL" id="HIR38826.1"/>
    </source>
</evidence>
<comment type="caution">
    <text evidence="2">The sequence shown here is derived from an EMBL/GenBank/DDBJ whole genome shotgun (WGS) entry which is preliminary data.</text>
</comment>
<evidence type="ECO:0000256" key="1">
    <source>
        <dbReference type="SAM" id="SignalP"/>
    </source>
</evidence>
<dbReference type="PROSITE" id="PS51257">
    <property type="entry name" value="PROKAR_LIPOPROTEIN"/>
    <property type="match status" value="1"/>
</dbReference>
<name>A0A9D1AFL1_9FIRM</name>
<proteinExistence type="predicted"/>
<organism evidence="2 3">
    <name type="scientific">Candidatus Coproplasma stercoripullorum</name>
    <dbReference type="NCBI Taxonomy" id="2840751"/>
    <lineage>
        <taxon>Bacteria</taxon>
        <taxon>Bacillati</taxon>
        <taxon>Bacillota</taxon>
        <taxon>Clostridia</taxon>
        <taxon>Eubacteriales</taxon>
        <taxon>Candidatus Coproplasma</taxon>
    </lineage>
</organism>
<dbReference type="EMBL" id="DVHB01000008">
    <property type="protein sequence ID" value="HIR38826.1"/>
    <property type="molecule type" value="Genomic_DNA"/>
</dbReference>
<gene>
    <name evidence="2" type="ORF">IAB90_00430</name>
</gene>
<feature type="chain" id="PRO_5038865828" description="DUF3997 domain-containing protein" evidence="1">
    <location>
        <begin position="22"/>
        <end position="126"/>
    </location>
</feature>
<feature type="signal peptide" evidence="1">
    <location>
        <begin position="1"/>
        <end position="21"/>
    </location>
</feature>
<reference evidence="2" key="2">
    <citation type="journal article" date="2021" name="PeerJ">
        <title>Extensive microbial diversity within the chicken gut microbiome revealed by metagenomics and culture.</title>
        <authorList>
            <person name="Gilroy R."/>
            <person name="Ravi A."/>
            <person name="Getino M."/>
            <person name="Pursley I."/>
            <person name="Horton D.L."/>
            <person name="Alikhan N.F."/>
            <person name="Baker D."/>
            <person name="Gharbi K."/>
            <person name="Hall N."/>
            <person name="Watson M."/>
            <person name="Adriaenssens E.M."/>
            <person name="Foster-Nyarko E."/>
            <person name="Jarju S."/>
            <person name="Secka A."/>
            <person name="Antonio M."/>
            <person name="Oren A."/>
            <person name="Chaudhuri R.R."/>
            <person name="La Ragione R."/>
            <person name="Hildebrand F."/>
            <person name="Pallen M.J."/>
        </authorList>
    </citation>
    <scope>NUCLEOTIDE SEQUENCE</scope>
    <source>
        <strain evidence="2">ChiW25-3613</strain>
    </source>
</reference>
<dbReference type="Proteomes" id="UP000824179">
    <property type="component" value="Unassembled WGS sequence"/>
</dbReference>
<dbReference type="AlphaFoldDB" id="A0A9D1AFL1"/>
<keyword evidence="1" id="KW-0732">Signal</keyword>
<sequence length="126" mass="14480">MKKLLKLVLVAAAVLCCLSFAACEQRETTIIHTVRTVGTYSGYRVDCVWFEHKDANVVAVVEEYTVDDVYIQTFPDPSYKYLVYLNDKDWVHLNIAYEEGLITHDDLLAIAEAEAPYDNLKNDEEW</sequence>
<evidence type="ECO:0000313" key="3">
    <source>
        <dbReference type="Proteomes" id="UP000824179"/>
    </source>
</evidence>
<evidence type="ECO:0008006" key="4">
    <source>
        <dbReference type="Google" id="ProtNLM"/>
    </source>
</evidence>
<accession>A0A9D1AFL1</accession>
<reference evidence="2" key="1">
    <citation type="submission" date="2020-10" db="EMBL/GenBank/DDBJ databases">
        <authorList>
            <person name="Gilroy R."/>
        </authorList>
    </citation>
    <scope>NUCLEOTIDE SEQUENCE</scope>
    <source>
        <strain evidence="2">ChiW25-3613</strain>
    </source>
</reference>